<feature type="domain" description="Calcineurin-like phosphoesterase" evidence="2">
    <location>
        <begin position="1"/>
        <end position="132"/>
    </location>
</feature>
<dbReference type="GO" id="GO:0008758">
    <property type="term" value="F:UDP-2,3-diacylglucosamine hydrolase activity"/>
    <property type="evidence" value="ECO:0007669"/>
    <property type="project" value="TreeGrafter"/>
</dbReference>
<dbReference type="InterPro" id="IPR043461">
    <property type="entry name" value="LpxH-like"/>
</dbReference>
<comment type="similarity">
    <text evidence="1">Belongs to the metallophosphoesterase superfamily. YfcE family.</text>
</comment>
<dbReference type="STRING" id="54.SAMN02745121_01972"/>
<dbReference type="PANTHER" id="PTHR34990">
    <property type="entry name" value="UDP-2,3-DIACYLGLUCOSAMINE HYDROLASE-RELATED"/>
    <property type="match status" value="1"/>
</dbReference>
<evidence type="ECO:0000313" key="4">
    <source>
        <dbReference type="Proteomes" id="UP000199400"/>
    </source>
</evidence>
<evidence type="ECO:0000259" key="2">
    <source>
        <dbReference type="Pfam" id="PF12850"/>
    </source>
</evidence>
<dbReference type="AlphaFoldDB" id="A0A1I1VWX3"/>
<protein>
    <submittedName>
        <fullName evidence="3">UDP-2,3-diacylglucosamine pyrophosphatase LpxH</fullName>
    </submittedName>
</protein>
<organism evidence="3 4">
    <name type="scientific">Nannocystis exedens</name>
    <dbReference type="NCBI Taxonomy" id="54"/>
    <lineage>
        <taxon>Bacteria</taxon>
        <taxon>Pseudomonadati</taxon>
        <taxon>Myxococcota</taxon>
        <taxon>Polyangia</taxon>
        <taxon>Nannocystales</taxon>
        <taxon>Nannocystaceae</taxon>
        <taxon>Nannocystis</taxon>
    </lineage>
</organism>
<gene>
    <name evidence="3" type="ORF">SAMN02745121_01972</name>
</gene>
<keyword evidence="4" id="KW-1185">Reference proteome</keyword>
<dbReference type="OrthoDB" id="9802481at2"/>
<name>A0A1I1VWX3_9BACT</name>
<accession>A0A1I1VWX3</accession>
<dbReference type="SUPFAM" id="SSF56300">
    <property type="entry name" value="Metallo-dependent phosphatases"/>
    <property type="match status" value="1"/>
</dbReference>
<dbReference type="Proteomes" id="UP000199400">
    <property type="component" value="Unassembled WGS sequence"/>
</dbReference>
<dbReference type="Pfam" id="PF12850">
    <property type="entry name" value="Metallophos_2"/>
    <property type="match status" value="1"/>
</dbReference>
<reference evidence="4" key="1">
    <citation type="submission" date="2016-10" db="EMBL/GenBank/DDBJ databases">
        <authorList>
            <person name="Varghese N."/>
            <person name="Submissions S."/>
        </authorList>
    </citation>
    <scope>NUCLEOTIDE SEQUENCE [LARGE SCALE GENOMIC DNA]</scope>
    <source>
        <strain evidence="4">ATCC 25963</strain>
    </source>
</reference>
<evidence type="ECO:0000256" key="1">
    <source>
        <dbReference type="ARBA" id="ARBA00008950"/>
    </source>
</evidence>
<proteinExistence type="inferred from homology"/>
<dbReference type="InterPro" id="IPR029052">
    <property type="entry name" value="Metallo-depent_PP-like"/>
</dbReference>
<dbReference type="GO" id="GO:0016020">
    <property type="term" value="C:membrane"/>
    <property type="evidence" value="ECO:0007669"/>
    <property type="project" value="GOC"/>
</dbReference>
<dbReference type="InterPro" id="IPR024654">
    <property type="entry name" value="Calcineurin-like_PHP_lpxH"/>
</dbReference>
<evidence type="ECO:0000313" key="3">
    <source>
        <dbReference type="EMBL" id="SFD86588.1"/>
    </source>
</evidence>
<dbReference type="Gene3D" id="3.60.21.10">
    <property type="match status" value="1"/>
</dbReference>
<dbReference type="EMBL" id="FOMX01000005">
    <property type="protein sequence ID" value="SFD86588.1"/>
    <property type="molecule type" value="Genomic_DNA"/>
</dbReference>
<dbReference type="RefSeq" id="WP_096330762.1">
    <property type="nucleotide sequence ID" value="NZ_FOMX01000005.1"/>
</dbReference>
<sequence length="237" mass="26211">MRLAALSDFHIGARAGMDEFRHDEAVFLERLARVVDTHDRVVLLGDIWQTDHDLFTGRRAAARQLHLARRRLPRLTRALDRLDYVHGNHDFIARDELGAASELQIDADGCRILFVHGHQYDPVFARAYAAARAATWCTGRLRRAGLGPVAHYFEQKDVAIKHRRFGHAAGPYAAAARALMRERGAAFVVMGHTHVAHAHHLPEGTVVNTGTCSAGRFTVVTVDTAARTATIAHEPPA</sequence>
<dbReference type="GO" id="GO:0009245">
    <property type="term" value="P:lipid A biosynthetic process"/>
    <property type="evidence" value="ECO:0007669"/>
    <property type="project" value="TreeGrafter"/>
</dbReference>